<sequence>MPSTKNEYCTQYDETDLEFVTPIIAQAGEVFFFSKSDVKHTIELQLAPAPFDANKAAKLHHSLVKSAKNLLIQAWQP</sequence>
<dbReference type="Proteomes" id="UP000307706">
    <property type="component" value="Unassembled WGS sequence"/>
</dbReference>
<accession>A0A5S3XC59</accession>
<dbReference type="Pfam" id="PF05954">
    <property type="entry name" value="Phage_GPD"/>
    <property type="match status" value="1"/>
</dbReference>
<comment type="caution">
    <text evidence="1">The sequence shown here is derived from an EMBL/GenBank/DDBJ whole genome shotgun (WGS) entry which is preliminary data.</text>
</comment>
<evidence type="ECO:0000313" key="2">
    <source>
        <dbReference type="Proteomes" id="UP000307706"/>
    </source>
</evidence>
<dbReference type="AlphaFoldDB" id="A0A5S3XC59"/>
<reference evidence="2" key="2">
    <citation type="submission" date="2019-06" db="EMBL/GenBank/DDBJ databases">
        <title>Co-occurence of chitin degradation, pigmentation and bioactivity in marine Pseudoalteromonas.</title>
        <authorList>
            <person name="Sonnenschein E.C."/>
            <person name="Bech P.K."/>
        </authorList>
    </citation>
    <scope>NUCLEOTIDE SEQUENCE [LARGE SCALE GENOMIC DNA]</scope>
    <source>
        <strain evidence="2">S2231</strain>
    </source>
</reference>
<dbReference type="RefSeq" id="WP_249348647.1">
    <property type="nucleotide sequence ID" value="NZ_PNCL01000284.1"/>
</dbReference>
<reference evidence="1 2" key="1">
    <citation type="submission" date="2017-12" db="EMBL/GenBank/DDBJ databases">
        <authorList>
            <person name="Paulsen S."/>
            <person name="Gram L.K."/>
        </authorList>
    </citation>
    <scope>NUCLEOTIDE SEQUENCE [LARGE SCALE GENOMIC DNA]</scope>
    <source>
        <strain evidence="1 2">S2231</strain>
    </source>
</reference>
<feature type="non-terminal residue" evidence="1">
    <location>
        <position position="1"/>
    </location>
</feature>
<gene>
    <name evidence="1" type="ORF">CWB96_22860</name>
</gene>
<evidence type="ECO:0000313" key="1">
    <source>
        <dbReference type="EMBL" id="TMP50447.1"/>
    </source>
</evidence>
<protein>
    <submittedName>
        <fullName evidence="1">Type VI secretion system tip protein VgrG</fullName>
    </submittedName>
</protein>
<feature type="non-terminal residue" evidence="1">
    <location>
        <position position="77"/>
    </location>
</feature>
<organism evidence="1 2">
    <name type="scientific">Pseudoalteromonas citrea</name>
    <dbReference type="NCBI Taxonomy" id="43655"/>
    <lineage>
        <taxon>Bacteria</taxon>
        <taxon>Pseudomonadati</taxon>
        <taxon>Pseudomonadota</taxon>
        <taxon>Gammaproteobacteria</taxon>
        <taxon>Alteromonadales</taxon>
        <taxon>Pseudoalteromonadaceae</taxon>
        <taxon>Pseudoalteromonas</taxon>
    </lineage>
</organism>
<dbReference type="EMBL" id="PNCL01000284">
    <property type="protein sequence ID" value="TMP50447.1"/>
    <property type="molecule type" value="Genomic_DNA"/>
</dbReference>
<dbReference type="SUPFAM" id="SSF69279">
    <property type="entry name" value="Phage tail proteins"/>
    <property type="match status" value="1"/>
</dbReference>
<proteinExistence type="predicted"/>
<name>A0A5S3XC59_9GAMM</name>
<dbReference type="Gene3D" id="3.55.50.10">
    <property type="entry name" value="Baseplate protein-like domains"/>
    <property type="match status" value="1"/>
</dbReference>